<dbReference type="PANTHER" id="PTHR33387">
    <property type="entry name" value="RMLC-LIKE JELLY ROLL FOLD PROTEIN"/>
    <property type="match status" value="1"/>
</dbReference>
<name>A0AA43ZHR7_9HYPH</name>
<dbReference type="Gene3D" id="2.60.120.10">
    <property type="entry name" value="Jelly Rolls"/>
    <property type="match status" value="1"/>
</dbReference>
<evidence type="ECO:0000313" key="2">
    <source>
        <dbReference type="EMBL" id="NHT78129.1"/>
    </source>
</evidence>
<proteinExistence type="predicted"/>
<keyword evidence="3" id="KW-1185">Reference proteome</keyword>
<evidence type="ECO:0000313" key="3">
    <source>
        <dbReference type="Proteomes" id="UP001155840"/>
    </source>
</evidence>
<dbReference type="InterPro" id="IPR011051">
    <property type="entry name" value="RmlC_Cupin_sf"/>
</dbReference>
<dbReference type="CDD" id="cd06121">
    <property type="entry name" value="cupin_YML079wp"/>
    <property type="match status" value="1"/>
</dbReference>
<protein>
    <submittedName>
        <fullName evidence="2">Cupin domain-containing protein</fullName>
    </submittedName>
</protein>
<comment type="caution">
    <text evidence="2">The sequence shown here is derived from an EMBL/GenBank/DDBJ whole genome shotgun (WGS) entry which is preliminary data.</text>
</comment>
<feature type="domain" description="DUF985" evidence="1">
    <location>
        <begin position="12"/>
        <end position="139"/>
    </location>
</feature>
<organism evidence="2 3">
    <name type="scientific">Ferranicluibacter rubi</name>
    <dbReference type="NCBI Taxonomy" id="2715133"/>
    <lineage>
        <taxon>Bacteria</taxon>
        <taxon>Pseudomonadati</taxon>
        <taxon>Pseudomonadota</taxon>
        <taxon>Alphaproteobacteria</taxon>
        <taxon>Hyphomicrobiales</taxon>
        <taxon>Rhizobiaceae</taxon>
        <taxon>Ferranicluibacter</taxon>
    </lineage>
</organism>
<dbReference type="PANTHER" id="PTHR33387:SF3">
    <property type="entry name" value="DUF985 DOMAIN-CONTAINING PROTEIN"/>
    <property type="match status" value="1"/>
</dbReference>
<reference evidence="2" key="1">
    <citation type="submission" date="2020-03" db="EMBL/GenBank/DDBJ databases">
        <title>Ferranicluibacter endophyticum gen. nov., sp. nov., a new genus isolated from Rubus ulmifolius Schott. stem.</title>
        <authorList>
            <person name="Roca-Couso R."/>
            <person name="Flores-Felix J.D."/>
            <person name="Igual J.M."/>
            <person name="Rivas R."/>
        </authorList>
    </citation>
    <scope>NUCLEOTIDE SEQUENCE</scope>
    <source>
        <strain evidence="2">CRRU44</strain>
    </source>
</reference>
<dbReference type="InterPro" id="IPR014710">
    <property type="entry name" value="RmlC-like_jellyroll"/>
</dbReference>
<dbReference type="RefSeq" id="WP_167130517.1">
    <property type="nucleotide sequence ID" value="NZ_JAANCM010000012.1"/>
</dbReference>
<evidence type="ECO:0000259" key="1">
    <source>
        <dbReference type="Pfam" id="PF06172"/>
    </source>
</evidence>
<dbReference type="InterPro" id="IPR039935">
    <property type="entry name" value="YML079W-like"/>
</dbReference>
<dbReference type="AlphaFoldDB" id="A0AA43ZHR7"/>
<dbReference type="SUPFAM" id="SSF51182">
    <property type="entry name" value="RmlC-like cupins"/>
    <property type="match status" value="1"/>
</dbReference>
<dbReference type="Pfam" id="PF06172">
    <property type="entry name" value="Cupin_5"/>
    <property type="match status" value="1"/>
</dbReference>
<sequence length="152" mass="16226">MAAHGEAQDARSIVSALGMIRHPEGGWYAETFRDEAGGTRGHSTAIYYLLEAGERSHWHRVRDAAEVWHHYAGAALTLRIAAPGEPASIIVLGTDLENGERPQGVVPAGSWQSAESRGAWTLVGCTVAPGFDFSVFEMAPPGWEPPAPHDAG</sequence>
<gene>
    <name evidence="2" type="ORF">G8E10_20715</name>
</gene>
<dbReference type="Proteomes" id="UP001155840">
    <property type="component" value="Unassembled WGS sequence"/>
</dbReference>
<dbReference type="InterPro" id="IPR009327">
    <property type="entry name" value="Cupin_DUF985"/>
</dbReference>
<dbReference type="EMBL" id="JAANCM010000012">
    <property type="protein sequence ID" value="NHT78129.1"/>
    <property type="molecule type" value="Genomic_DNA"/>
</dbReference>
<accession>A0AA43ZHR7</accession>